<accession>A0A9N9DY96</accession>
<name>A0A9N9DY96_9GLOM</name>
<keyword evidence="1" id="KW-1133">Transmembrane helix</keyword>
<reference evidence="2" key="1">
    <citation type="submission" date="2021-06" db="EMBL/GenBank/DDBJ databases">
        <authorList>
            <person name="Kallberg Y."/>
            <person name="Tangrot J."/>
            <person name="Rosling A."/>
        </authorList>
    </citation>
    <scope>NUCLEOTIDE SEQUENCE</scope>
    <source>
        <strain evidence="2">IA702</strain>
    </source>
</reference>
<feature type="transmembrane region" description="Helical" evidence="1">
    <location>
        <begin position="6"/>
        <end position="28"/>
    </location>
</feature>
<proteinExistence type="predicted"/>
<evidence type="ECO:0000256" key="1">
    <source>
        <dbReference type="SAM" id="Phobius"/>
    </source>
</evidence>
<dbReference type="AlphaFoldDB" id="A0A9N9DY96"/>
<evidence type="ECO:0000313" key="2">
    <source>
        <dbReference type="EMBL" id="CAG8657507.1"/>
    </source>
</evidence>
<keyword evidence="1" id="KW-0472">Membrane</keyword>
<protein>
    <submittedName>
        <fullName evidence="2">9337_t:CDS:1</fullName>
    </submittedName>
</protein>
<sequence length="44" mass="4779">AILVGLGLAALWSLLSLFFIKSDIFLFLRRSSEVVREKGGGAVQ</sequence>
<dbReference type="Proteomes" id="UP000789572">
    <property type="component" value="Unassembled WGS sequence"/>
</dbReference>
<dbReference type="EMBL" id="CAJVPJ010004987">
    <property type="protein sequence ID" value="CAG8657507.1"/>
    <property type="molecule type" value="Genomic_DNA"/>
</dbReference>
<organism evidence="2 3">
    <name type="scientific">Paraglomus occultum</name>
    <dbReference type="NCBI Taxonomy" id="144539"/>
    <lineage>
        <taxon>Eukaryota</taxon>
        <taxon>Fungi</taxon>
        <taxon>Fungi incertae sedis</taxon>
        <taxon>Mucoromycota</taxon>
        <taxon>Glomeromycotina</taxon>
        <taxon>Glomeromycetes</taxon>
        <taxon>Paraglomerales</taxon>
        <taxon>Paraglomeraceae</taxon>
        <taxon>Paraglomus</taxon>
    </lineage>
</organism>
<evidence type="ECO:0000313" key="3">
    <source>
        <dbReference type="Proteomes" id="UP000789572"/>
    </source>
</evidence>
<keyword evidence="3" id="KW-1185">Reference proteome</keyword>
<comment type="caution">
    <text evidence="2">The sequence shown here is derived from an EMBL/GenBank/DDBJ whole genome shotgun (WGS) entry which is preliminary data.</text>
</comment>
<feature type="non-terminal residue" evidence="2">
    <location>
        <position position="1"/>
    </location>
</feature>
<gene>
    <name evidence="2" type="ORF">POCULU_LOCUS10281</name>
</gene>
<keyword evidence="1" id="KW-0812">Transmembrane</keyword>